<evidence type="ECO:0000256" key="1">
    <source>
        <dbReference type="ARBA" id="ARBA00010554"/>
    </source>
</evidence>
<dbReference type="Proteomes" id="UP000184226">
    <property type="component" value="Unassembled WGS sequence"/>
</dbReference>
<name>A0A1M6AUQ5_9BURK</name>
<protein>
    <submittedName>
        <fullName evidence="3">Uncharacterized ACR, COG1993</fullName>
    </submittedName>
</protein>
<dbReference type="InterPro" id="IPR003793">
    <property type="entry name" value="UPF0166"/>
</dbReference>
<keyword evidence="4" id="KW-1185">Reference proteome</keyword>
<organism evidence="3 4">
    <name type="scientific">Pollutimonas bauzanensis</name>
    <dbReference type="NCBI Taxonomy" id="658167"/>
    <lineage>
        <taxon>Bacteria</taxon>
        <taxon>Pseudomonadati</taxon>
        <taxon>Pseudomonadota</taxon>
        <taxon>Betaproteobacteria</taxon>
        <taxon>Burkholderiales</taxon>
        <taxon>Alcaligenaceae</taxon>
        <taxon>Pollutimonas</taxon>
    </lineage>
</organism>
<dbReference type="EMBL" id="FQXE01000023">
    <property type="protein sequence ID" value="SHI39953.1"/>
    <property type="molecule type" value="Genomic_DNA"/>
</dbReference>
<dbReference type="SUPFAM" id="SSF54913">
    <property type="entry name" value="GlnB-like"/>
    <property type="match status" value="1"/>
</dbReference>
<evidence type="ECO:0000313" key="2">
    <source>
        <dbReference type="EMBL" id="SHI06272.1"/>
    </source>
</evidence>
<dbReference type="InterPro" id="IPR015867">
    <property type="entry name" value="N-reg_PII/ATP_PRibTrfase_C"/>
</dbReference>
<reference evidence="3 4" key="1">
    <citation type="submission" date="2016-11" db="EMBL/GenBank/DDBJ databases">
        <authorList>
            <person name="Jaros S."/>
            <person name="Januszkiewicz K."/>
            <person name="Wedrychowicz H."/>
        </authorList>
    </citation>
    <scope>NUCLEOTIDE SEQUENCE [LARGE SCALE GENOMIC DNA]</scope>
    <source>
        <strain evidence="3 4">CGMCC 1.10190</strain>
    </source>
</reference>
<dbReference type="RefSeq" id="WP_073104221.1">
    <property type="nucleotide sequence ID" value="NZ_FQXE01000008.1"/>
</dbReference>
<proteinExistence type="inferred from homology"/>
<evidence type="ECO:0000313" key="4">
    <source>
        <dbReference type="Proteomes" id="UP000184226"/>
    </source>
</evidence>
<dbReference type="AlphaFoldDB" id="A0A1M6AUQ5"/>
<dbReference type="Gene3D" id="3.30.70.120">
    <property type="match status" value="1"/>
</dbReference>
<sequence>MSNIVALRFYFQSAEKALPSRKLHRFFRPSLASHLLRHAAREGIEQVIFHQVHAGYLKGQRMSARHVETIHPSHPHCIELIDIEEKLRDFLRRHEHHLAQARVIFMRAEMALGT</sequence>
<accession>A0A1M6AUQ5</accession>
<comment type="similarity">
    <text evidence="1">Belongs to the UPF0166 family.</text>
</comment>
<dbReference type="InterPro" id="IPR011322">
    <property type="entry name" value="N-reg_PII-like_a/b"/>
</dbReference>
<evidence type="ECO:0000313" key="3">
    <source>
        <dbReference type="EMBL" id="SHI39953.1"/>
    </source>
</evidence>
<dbReference type="OrthoDB" id="6625743at2"/>
<dbReference type="EMBL" id="FQXE01000008">
    <property type="protein sequence ID" value="SHI06272.1"/>
    <property type="molecule type" value="Genomic_DNA"/>
</dbReference>
<gene>
    <name evidence="2" type="ORF">SAMN04488135_10822</name>
    <name evidence="3" type="ORF">SAMN04488135_12322</name>
</gene>
<dbReference type="Pfam" id="PF02641">
    <property type="entry name" value="DUF190"/>
    <property type="match status" value="1"/>
</dbReference>